<dbReference type="GO" id="GO:0046417">
    <property type="term" value="P:chorismate metabolic process"/>
    <property type="evidence" value="ECO:0007669"/>
    <property type="project" value="InterPro"/>
</dbReference>
<proteinExistence type="predicted"/>
<evidence type="ECO:0000313" key="2">
    <source>
        <dbReference type="Proteomes" id="UP000542973"/>
    </source>
</evidence>
<name>A0A849B6R6_9BURK</name>
<dbReference type="InterPro" id="IPR036979">
    <property type="entry name" value="CM_dom_sf"/>
</dbReference>
<organism evidence="1 2">
    <name type="scientific">Cupriavidus gilardii</name>
    <dbReference type="NCBI Taxonomy" id="82541"/>
    <lineage>
        <taxon>Bacteria</taxon>
        <taxon>Pseudomonadati</taxon>
        <taxon>Pseudomonadota</taxon>
        <taxon>Betaproteobacteria</taxon>
        <taxon>Burkholderiales</taxon>
        <taxon>Burkholderiaceae</taxon>
        <taxon>Cupriavidus</taxon>
    </lineage>
</organism>
<gene>
    <name evidence="1" type="ORF">HLB16_08620</name>
</gene>
<dbReference type="Gene3D" id="1.20.59.10">
    <property type="entry name" value="Chorismate mutase"/>
    <property type="match status" value="1"/>
</dbReference>
<dbReference type="RefSeq" id="WP_144425855.1">
    <property type="nucleotide sequence ID" value="NZ_BAAAEB010000006.1"/>
</dbReference>
<protein>
    <submittedName>
        <fullName evidence="1">Uncharacterized protein</fullName>
    </submittedName>
</protein>
<dbReference type="Proteomes" id="UP000542973">
    <property type="component" value="Unassembled WGS sequence"/>
</dbReference>
<sequence length="85" mass="9415">MTTMVKRARGETNKLGQYGLLVQWHGAEQAPDDVRSDLSRDIRPGLDRLQKGSIQALADAKTLRAEPDCRARFARKAGLHDASRA</sequence>
<dbReference type="AlphaFoldDB" id="A0A849B6R6"/>
<reference evidence="1 2" key="1">
    <citation type="submission" date="2020-05" db="EMBL/GenBank/DDBJ databases">
        <title>MicrobeNet Type strains.</title>
        <authorList>
            <person name="Nicholson A.C."/>
        </authorList>
    </citation>
    <scope>NUCLEOTIDE SEQUENCE [LARGE SCALE GENOMIC DNA]</scope>
    <source>
        <strain evidence="1 2">ATCC 700815</strain>
    </source>
</reference>
<accession>A0A849B6R6</accession>
<evidence type="ECO:0000313" key="1">
    <source>
        <dbReference type="EMBL" id="NNH10942.1"/>
    </source>
</evidence>
<comment type="caution">
    <text evidence="1">The sequence shown here is derived from an EMBL/GenBank/DDBJ whole genome shotgun (WGS) entry which is preliminary data.</text>
</comment>
<dbReference type="EMBL" id="JABEMD010000011">
    <property type="protein sequence ID" value="NNH10942.1"/>
    <property type="molecule type" value="Genomic_DNA"/>
</dbReference>